<evidence type="ECO:0000313" key="18">
    <source>
        <dbReference type="EMBL" id="SCM59586.1"/>
    </source>
</evidence>
<evidence type="ECO:0000256" key="1">
    <source>
        <dbReference type="ARBA" id="ARBA00022448"/>
    </source>
</evidence>
<keyword evidence="19" id="KW-1185">Reference proteome</keyword>
<comment type="function">
    <text evidence="16">NQR complex catalyzes the reduction of ubiquinone-1 to ubiquinol by two successive reactions, coupled with the transport of Na(+) ions from the cytoplasm to the periplasm. NqrA to NqrE are probably involved in the second step, the conversion of ubisemiquinone to ubiquinol.</text>
</comment>
<comment type="subcellular location">
    <subcellularLocation>
        <location evidence="16">Cell membrane</location>
        <topology evidence="16">Single-pass membrane protein</topology>
    </subcellularLocation>
</comment>
<dbReference type="PANTHER" id="PTHR37838">
    <property type="entry name" value="NA(+)-TRANSLOCATING NADH-QUINONE REDUCTASE SUBUNIT C"/>
    <property type="match status" value="1"/>
</dbReference>
<sequence length="232" mass="24867">MNRENSTYTIVYASVMVIIVAIGLAFTHQVLSEKQTANVNIDKMQQILRSLRVDASPTEADGIYRSLIKSAYLISPDGNKIEGTEGIEPTDPAFSGEGEGLAVYEAEVEGSKKYVIPMQGTGLWGPIWGYLSIESNGSTVYGSEFGHAGETPGLGAEIVNTAFRGQFNGKELIKNGEFKSIAVVKPGQSNSERDYVDGISGGTITSKGVDAMLLESVGQYKNFLLQLNNAGQ</sequence>
<dbReference type="GO" id="GO:0006814">
    <property type="term" value="P:sodium ion transport"/>
    <property type="evidence" value="ECO:0007669"/>
    <property type="project" value="UniProtKB-UniRule"/>
</dbReference>
<dbReference type="AlphaFoldDB" id="A0A1G4GAK7"/>
<dbReference type="GO" id="GO:0016655">
    <property type="term" value="F:oxidoreductase activity, acting on NAD(P)H, quinone or similar compound as acceptor"/>
    <property type="evidence" value="ECO:0007669"/>
    <property type="project" value="UniProtKB-UniRule"/>
</dbReference>
<keyword evidence="5 16" id="KW-0285">Flavoprotein</keyword>
<evidence type="ECO:0000256" key="10">
    <source>
        <dbReference type="ARBA" id="ARBA00023027"/>
    </source>
</evidence>
<comment type="subunit">
    <text evidence="16">Composed of six subunits; NqrA, NqrB, NqrC, NqrD, NqrE and NqrF.</text>
</comment>
<protein>
    <recommendedName>
        <fullName evidence="16">Na(+)-translocating NADH-quinone reductase subunit C</fullName>
        <shortName evidence="16">Na(+)-NQR subunit C</shortName>
        <shortName evidence="16">Na(+)-translocating NQR subunit C</shortName>
        <ecNumber evidence="16">7.2.1.1</ecNumber>
    </recommendedName>
    <alternativeName>
        <fullName evidence="16">NQR complex subunit C</fullName>
    </alternativeName>
    <alternativeName>
        <fullName evidence="16">NQR-1 subunit C</fullName>
    </alternativeName>
</protein>
<comment type="similarity">
    <text evidence="16">Belongs to the NqrC family.</text>
</comment>
<dbReference type="InterPro" id="IPR007329">
    <property type="entry name" value="FMN-bd"/>
</dbReference>
<evidence type="ECO:0000256" key="11">
    <source>
        <dbReference type="ARBA" id="ARBA00023053"/>
    </source>
</evidence>
<evidence type="ECO:0000256" key="14">
    <source>
        <dbReference type="ARBA" id="ARBA00023136"/>
    </source>
</evidence>
<evidence type="ECO:0000256" key="6">
    <source>
        <dbReference type="ARBA" id="ARBA00022643"/>
    </source>
</evidence>
<keyword evidence="6 16" id="KW-0288">FMN</keyword>
<comment type="caution">
    <text evidence="16">Lacks conserved residue(s) required for the propagation of feature annotation.</text>
</comment>
<evidence type="ECO:0000256" key="13">
    <source>
        <dbReference type="ARBA" id="ARBA00023075"/>
    </source>
</evidence>
<feature type="transmembrane region" description="Helical" evidence="16">
    <location>
        <begin position="6"/>
        <end position="26"/>
    </location>
</feature>
<evidence type="ECO:0000256" key="5">
    <source>
        <dbReference type="ARBA" id="ARBA00022630"/>
    </source>
</evidence>
<keyword evidence="9 16" id="KW-1133">Transmembrane helix</keyword>
<evidence type="ECO:0000256" key="4">
    <source>
        <dbReference type="ARBA" id="ARBA00022553"/>
    </source>
</evidence>
<keyword evidence="18" id="KW-0560">Oxidoreductase</keyword>
<keyword evidence="11 16" id="KW-0915">Sodium</keyword>
<keyword evidence="7 16" id="KW-0812">Transmembrane</keyword>
<dbReference type="HAMAP" id="MF_00427">
    <property type="entry name" value="NqrC"/>
    <property type="match status" value="1"/>
</dbReference>
<dbReference type="SMART" id="SM00900">
    <property type="entry name" value="FMN_bind"/>
    <property type="match status" value="1"/>
</dbReference>
<keyword evidence="13 16" id="KW-0830">Ubiquinone</keyword>
<keyword evidence="1 16" id="KW-0813">Transport</keyword>
<dbReference type="STRING" id="1642646.ING2E5A_2791"/>
<keyword evidence="10 16" id="KW-0520">NAD</keyword>
<dbReference type="KEGG" id="pmuc:ING2E5A_2791"/>
<evidence type="ECO:0000256" key="3">
    <source>
        <dbReference type="ARBA" id="ARBA00022519"/>
    </source>
</evidence>
<feature type="domain" description="FMN-binding" evidence="17">
    <location>
        <begin position="122"/>
        <end position="220"/>
    </location>
</feature>
<organism evidence="18 19">
    <name type="scientific">Petrimonas mucosa</name>
    <dbReference type="NCBI Taxonomy" id="1642646"/>
    <lineage>
        <taxon>Bacteria</taxon>
        <taxon>Pseudomonadati</taxon>
        <taxon>Bacteroidota</taxon>
        <taxon>Bacteroidia</taxon>
        <taxon>Bacteroidales</taxon>
        <taxon>Dysgonomonadaceae</taxon>
        <taxon>Petrimonas</taxon>
    </lineage>
</organism>
<evidence type="ECO:0000259" key="17">
    <source>
        <dbReference type="SMART" id="SM00900"/>
    </source>
</evidence>
<dbReference type="EMBL" id="LT608328">
    <property type="protein sequence ID" value="SCM59586.1"/>
    <property type="molecule type" value="Genomic_DNA"/>
</dbReference>
<dbReference type="InterPro" id="IPR010204">
    <property type="entry name" value="NqrC"/>
</dbReference>
<reference evidence="18 19" key="1">
    <citation type="submission" date="2016-08" db="EMBL/GenBank/DDBJ databases">
        <authorList>
            <person name="Seilhamer J.J."/>
        </authorList>
    </citation>
    <scope>NUCLEOTIDE SEQUENCE [LARGE SCALE GENOMIC DNA]</scope>
    <source>
        <strain evidence="18">ING2-E5A</strain>
    </source>
</reference>
<dbReference type="GO" id="GO:0010181">
    <property type="term" value="F:FMN binding"/>
    <property type="evidence" value="ECO:0007669"/>
    <property type="project" value="UniProtKB-UniRule"/>
</dbReference>
<evidence type="ECO:0000256" key="9">
    <source>
        <dbReference type="ARBA" id="ARBA00022989"/>
    </source>
</evidence>
<evidence type="ECO:0000256" key="16">
    <source>
        <dbReference type="HAMAP-Rule" id="MF_00427"/>
    </source>
</evidence>
<evidence type="ECO:0000256" key="12">
    <source>
        <dbReference type="ARBA" id="ARBA00023065"/>
    </source>
</evidence>
<evidence type="ECO:0000256" key="15">
    <source>
        <dbReference type="ARBA" id="ARBA00023201"/>
    </source>
</evidence>
<feature type="modified residue" description="FMN phosphoryl threonine" evidence="16">
    <location>
        <position position="203"/>
    </location>
</feature>
<proteinExistence type="inferred from homology"/>
<evidence type="ECO:0000256" key="8">
    <source>
        <dbReference type="ARBA" id="ARBA00022967"/>
    </source>
</evidence>
<dbReference type="GO" id="GO:0005886">
    <property type="term" value="C:plasma membrane"/>
    <property type="evidence" value="ECO:0007669"/>
    <property type="project" value="UniProtKB-SubCell"/>
</dbReference>
<dbReference type="RefSeq" id="WP_071137850.1">
    <property type="nucleotide sequence ID" value="NZ_DUQN01000042.1"/>
</dbReference>
<name>A0A1G4GAK7_9BACT</name>
<keyword evidence="2 16" id="KW-1003">Cell membrane</keyword>
<keyword evidence="15 16" id="KW-0739">Sodium transport</keyword>
<dbReference type="Proteomes" id="UP000178485">
    <property type="component" value="Chromosome i"/>
</dbReference>
<keyword evidence="14 16" id="KW-0472">Membrane</keyword>
<dbReference type="EC" id="7.2.1.1" evidence="16"/>
<dbReference type="Pfam" id="PF04205">
    <property type="entry name" value="FMN_bind"/>
    <property type="match status" value="1"/>
</dbReference>
<accession>A0A1G4GAK7</accession>
<evidence type="ECO:0000256" key="7">
    <source>
        <dbReference type="ARBA" id="ARBA00022692"/>
    </source>
</evidence>
<comment type="catalytic activity">
    <reaction evidence="16">
        <text>a ubiquinone + n Na(+)(in) + NADH + H(+) = a ubiquinol + n Na(+)(out) + NAD(+)</text>
        <dbReference type="Rhea" id="RHEA:47748"/>
        <dbReference type="Rhea" id="RHEA-COMP:9565"/>
        <dbReference type="Rhea" id="RHEA-COMP:9566"/>
        <dbReference type="ChEBI" id="CHEBI:15378"/>
        <dbReference type="ChEBI" id="CHEBI:16389"/>
        <dbReference type="ChEBI" id="CHEBI:17976"/>
        <dbReference type="ChEBI" id="CHEBI:29101"/>
        <dbReference type="ChEBI" id="CHEBI:57540"/>
        <dbReference type="ChEBI" id="CHEBI:57945"/>
        <dbReference type="EC" id="7.2.1.1"/>
    </reaction>
</comment>
<keyword evidence="4 16" id="KW-0597">Phosphoprotein</keyword>
<evidence type="ECO:0000256" key="2">
    <source>
        <dbReference type="ARBA" id="ARBA00022475"/>
    </source>
</evidence>
<evidence type="ECO:0000313" key="19">
    <source>
        <dbReference type="Proteomes" id="UP000178485"/>
    </source>
</evidence>
<keyword evidence="8 16" id="KW-1278">Translocase</keyword>
<dbReference type="NCBIfam" id="TIGR01938">
    <property type="entry name" value="nqrC"/>
    <property type="match status" value="1"/>
</dbReference>
<gene>
    <name evidence="16 18" type="primary">nqrC</name>
    <name evidence="18" type="ORF">ING2E5A_2791</name>
</gene>
<dbReference type="PANTHER" id="PTHR37838:SF1">
    <property type="entry name" value="NA(+)-TRANSLOCATING NADH-QUINONE REDUCTASE SUBUNIT C"/>
    <property type="match status" value="1"/>
</dbReference>
<keyword evidence="3" id="KW-0997">Cell inner membrane</keyword>
<comment type="cofactor">
    <cofactor evidence="16">
        <name>FMN</name>
        <dbReference type="ChEBI" id="CHEBI:58210"/>
    </cofactor>
</comment>
<keyword evidence="12 16" id="KW-0406">Ion transport</keyword>